<dbReference type="Proteomes" id="UP001497535">
    <property type="component" value="Unassembled WGS sequence"/>
</dbReference>
<dbReference type="EMBL" id="CAVMJV010000035">
    <property type="protein sequence ID" value="CAK5078112.1"/>
    <property type="molecule type" value="Genomic_DNA"/>
</dbReference>
<organism evidence="1 2">
    <name type="scientific">Meloidogyne enterolobii</name>
    <name type="common">Root-knot nematode worm</name>
    <name type="synonym">Meloidogyne mayaguensis</name>
    <dbReference type="NCBI Taxonomy" id="390850"/>
    <lineage>
        <taxon>Eukaryota</taxon>
        <taxon>Metazoa</taxon>
        <taxon>Ecdysozoa</taxon>
        <taxon>Nematoda</taxon>
        <taxon>Chromadorea</taxon>
        <taxon>Rhabditida</taxon>
        <taxon>Tylenchina</taxon>
        <taxon>Tylenchomorpha</taxon>
        <taxon>Tylenchoidea</taxon>
        <taxon>Meloidogynidae</taxon>
        <taxon>Meloidogyninae</taxon>
        <taxon>Meloidogyne</taxon>
    </lineage>
</organism>
<gene>
    <name evidence="1" type="ORF">MENTE1834_LOCUS25153</name>
</gene>
<name>A0ACB0ZIC4_MELEN</name>
<proteinExistence type="predicted"/>
<reference evidence="1" key="1">
    <citation type="submission" date="2023-11" db="EMBL/GenBank/DDBJ databases">
        <authorList>
            <person name="Poullet M."/>
        </authorList>
    </citation>
    <scope>NUCLEOTIDE SEQUENCE</scope>
    <source>
        <strain evidence="1">E1834</strain>
    </source>
</reference>
<keyword evidence="2" id="KW-1185">Reference proteome</keyword>
<evidence type="ECO:0000313" key="1">
    <source>
        <dbReference type="EMBL" id="CAK5078112.1"/>
    </source>
</evidence>
<accession>A0ACB0ZIC4</accession>
<protein>
    <submittedName>
        <fullName evidence="1">Uncharacterized protein</fullName>
    </submittedName>
</protein>
<comment type="caution">
    <text evidence="1">The sequence shown here is derived from an EMBL/GenBank/DDBJ whole genome shotgun (WGS) entry which is preliminary data.</text>
</comment>
<sequence>MRVSLSTWYSALYCCLSRASWCFLLFLAACSWPGVSCYDVGASNEGNKGIWALLILALVLVGSVMFFGGTKAKRNREMASKTYRDPPPEKTRKKKPQVKGGGGGKEGGGKEGGGKDGGGKDGGGKDGGGKD</sequence>
<evidence type="ECO:0000313" key="2">
    <source>
        <dbReference type="Proteomes" id="UP001497535"/>
    </source>
</evidence>